<evidence type="ECO:0000256" key="2">
    <source>
        <dbReference type="SAM" id="SignalP"/>
    </source>
</evidence>
<feature type="chain" id="PRO_5016406941" description="YbgF trimerisation domain-containing protein" evidence="2">
    <location>
        <begin position="23"/>
        <end position="89"/>
    </location>
</feature>
<protein>
    <recommendedName>
        <fullName evidence="5">YbgF trimerisation domain-containing protein</fullName>
    </recommendedName>
</protein>
<reference evidence="3 4" key="1">
    <citation type="submission" date="2018-05" db="EMBL/GenBank/DDBJ databases">
        <title>Leucothrix arctica sp. nov., isolated from Arctic seawater.</title>
        <authorList>
            <person name="Choi A."/>
            <person name="Baek K."/>
        </authorList>
    </citation>
    <scope>NUCLEOTIDE SEQUENCE [LARGE SCALE GENOMIC DNA]</scope>
    <source>
        <strain evidence="3 4">JCM 18388</strain>
    </source>
</reference>
<sequence>MKIITTLSVAMALFITSNMVTAGPLTAEREARMLRIEALTQQVTVMRKSRSSMIENQLKVARLQAEIRKEARQLDRLRDKAAALRKRGL</sequence>
<dbReference type="Proteomes" id="UP000245539">
    <property type="component" value="Unassembled WGS sequence"/>
</dbReference>
<keyword evidence="1" id="KW-0175">Coiled coil</keyword>
<dbReference type="AlphaFoldDB" id="A0A317C1Y1"/>
<feature type="coiled-coil region" evidence="1">
    <location>
        <begin position="60"/>
        <end position="87"/>
    </location>
</feature>
<evidence type="ECO:0008006" key="5">
    <source>
        <dbReference type="Google" id="ProtNLM"/>
    </source>
</evidence>
<keyword evidence="2" id="KW-0732">Signal</keyword>
<keyword evidence="4" id="KW-1185">Reference proteome</keyword>
<organism evidence="3 4">
    <name type="scientific">Leucothrix pacifica</name>
    <dbReference type="NCBI Taxonomy" id="1247513"/>
    <lineage>
        <taxon>Bacteria</taxon>
        <taxon>Pseudomonadati</taxon>
        <taxon>Pseudomonadota</taxon>
        <taxon>Gammaproteobacteria</taxon>
        <taxon>Thiotrichales</taxon>
        <taxon>Thiotrichaceae</taxon>
        <taxon>Leucothrix</taxon>
    </lineage>
</organism>
<gene>
    <name evidence="3" type="ORF">DKW60_21360</name>
</gene>
<dbReference type="EMBL" id="QGKM01000094">
    <property type="protein sequence ID" value="PWQ92369.1"/>
    <property type="molecule type" value="Genomic_DNA"/>
</dbReference>
<name>A0A317C1Y1_9GAMM</name>
<evidence type="ECO:0000313" key="3">
    <source>
        <dbReference type="EMBL" id="PWQ92369.1"/>
    </source>
</evidence>
<accession>A0A317C1Y1</accession>
<evidence type="ECO:0000313" key="4">
    <source>
        <dbReference type="Proteomes" id="UP000245539"/>
    </source>
</evidence>
<proteinExistence type="predicted"/>
<comment type="caution">
    <text evidence="3">The sequence shown here is derived from an EMBL/GenBank/DDBJ whole genome shotgun (WGS) entry which is preliminary data.</text>
</comment>
<evidence type="ECO:0000256" key="1">
    <source>
        <dbReference type="SAM" id="Coils"/>
    </source>
</evidence>
<feature type="signal peptide" evidence="2">
    <location>
        <begin position="1"/>
        <end position="22"/>
    </location>
</feature>
<dbReference type="RefSeq" id="WP_109839695.1">
    <property type="nucleotide sequence ID" value="NZ_QGKM01000094.1"/>
</dbReference>